<protein>
    <submittedName>
        <fullName evidence="1">Uncharacterized protein</fullName>
    </submittedName>
</protein>
<proteinExistence type="predicted"/>
<evidence type="ECO:0000313" key="1">
    <source>
        <dbReference type="EMBL" id="MEQ2225037.1"/>
    </source>
</evidence>
<gene>
    <name evidence="1" type="ORF">ILYODFUR_013388</name>
</gene>
<keyword evidence="2" id="KW-1185">Reference proteome</keyword>
<sequence>MNNMLKQELHTPTRWGEDDETKVMWVYYGEETPDPVVPSFSEHLDSQLLSEGFISLWISLTTVCTFRTRTKLAASRFLQLQDPGISVTCFFLHLKHRHLSSIRLSPRSQPRRQLNVLPSQVKTLNLSIPGGSSYNNFLVFPVLIPDYFADNKIRKLSLLSVLCMW</sequence>
<dbReference type="Proteomes" id="UP001482620">
    <property type="component" value="Unassembled WGS sequence"/>
</dbReference>
<organism evidence="1 2">
    <name type="scientific">Ilyodon furcidens</name>
    <name type="common">goldbreast splitfin</name>
    <dbReference type="NCBI Taxonomy" id="33524"/>
    <lineage>
        <taxon>Eukaryota</taxon>
        <taxon>Metazoa</taxon>
        <taxon>Chordata</taxon>
        <taxon>Craniata</taxon>
        <taxon>Vertebrata</taxon>
        <taxon>Euteleostomi</taxon>
        <taxon>Actinopterygii</taxon>
        <taxon>Neopterygii</taxon>
        <taxon>Teleostei</taxon>
        <taxon>Neoteleostei</taxon>
        <taxon>Acanthomorphata</taxon>
        <taxon>Ovalentaria</taxon>
        <taxon>Atherinomorphae</taxon>
        <taxon>Cyprinodontiformes</taxon>
        <taxon>Goodeidae</taxon>
        <taxon>Ilyodon</taxon>
    </lineage>
</organism>
<feature type="non-terminal residue" evidence="1">
    <location>
        <position position="165"/>
    </location>
</feature>
<accession>A0ABV0T0D2</accession>
<comment type="caution">
    <text evidence="1">The sequence shown here is derived from an EMBL/GenBank/DDBJ whole genome shotgun (WGS) entry which is preliminary data.</text>
</comment>
<dbReference type="EMBL" id="JAHRIQ010012670">
    <property type="protein sequence ID" value="MEQ2225037.1"/>
    <property type="molecule type" value="Genomic_DNA"/>
</dbReference>
<reference evidence="1 2" key="1">
    <citation type="submission" date="2021-06" db="EMBL/GenBank/DDBJ databases">
        <authorList>
            <person name="Palmer J.M."/>
        </authorList>
    </citation>
    <scope>NUCLEOTIDE SEQUENCE [LARGE SCALE GENOMIC DNA]</scope>
    <source>
        <strain evidence="2">if_2019</strain>
        <tissue evidence="1">Muscle</tissue>
    </source>
</reference>
<name>A0ABV0T0D2_9TELE</name>
<evidence type="ECO:0000313" key="2">
    <source>
        <dbReference type="Proteomes" id="UP001482620"/>
    </source>
</evidence>